<protein>
    <submittedName>
        <fullName evidence="1">Uncharacterized protein</fullName>
    </submittedName>
</protein>
<proteinExistence type="predicted"/>
<sequence length="293" mass="33634">MSIRPIRLVHTKNQTYKYISVTADESKMVVRVLTPVPKDAGNPEVSSSDILTTNFIKNRYIEINSQLYYVNAEGCFDKNSRIGKKWWKPCANIQFIVNPLLVNQGIVEVISKRDCCTHSYERSTEWLSRIGYQGIAQVYCRSINDSMVEAAKSFAVDEEGQCFTNFDLSNIVEMSSQELHKNKDASKFLVLSFKLNLPEKIEPNKEYDCSFEIYKDLGQFLEKDTDGNWFEVKSLAGYIPQRKIYVKDGIGKFKFKSLDLVPGDKVDIQLLDQTGYICTQETIEVVNEYSNKE</sequence>
<accession>A0A8S5U5L6</accession>
<evidence type="ECO:0000313" key="1">
    <source>
        <dbReference type="EMBL" id="DAF89754.1"/>
    </source>
</evidence>
<name>A0A8S5U5L6_9CAUD</name>
<reference evidence="1" key="1">
    <citation type="journal article" date="2021" name="Proc. Natl. Acad. Sci. U.S.A.">
        <title>A Catalog of Tens of Thousands of Viruses from Human Metagenomes Reveals Hidden Associations with Chronic Diseases.</title>
        <authorList>
            <person name="Tisza M.J."/>
            <person name="Buck C.B."/>
        </authorList>
    </citation>
    <scope>NUCLEOTIDE SEQUENCE</scope>
    <source>
        <strain evidence="1">CthJQ11</strain>
    </source>
</reference>
<organism evidence="1">
    <name type="scientific">Podoviridae sp. cthJQ11</name>
    <dbReference type="NCBI Taxonomy" id="2825267"/>
    <lineage>
        <taxon>Viruses</taxon>
        <taxon>Duplodnaviria</taxon>
        <taxon>Heunggongvirae</taxon>
        <taxon>Uroviricota</taxon>
        <taxon>Caudoviricetes</taxon>
    </lineage>
</organism>
<dbReference type="EMBL" id="BK016016">
    <property type="protein sequence ID" value="DAF89754.1"/>
    <property type="molecule type" value="Genomic_DNA"/>
</dbReference>